<dbReference type="InterPro" id="IPR014001">
    <property type="entry name" value="Helicase_ATP-bd"/>
</dbReference>
<dbReference type="Gene3D" id="1.10.3210.30">
    <property type="match status" value="1"/>
</dbReference>
<dbReference type="GO" id="GO:0003676">
    <property type="term" value="F:nucleic acid binding"/>
    <property type="evidence" value="ECO:0007669"/>
    <property type="project" value="InterPro"/>
</dbReference>
<evidence type="ECO:0000256" key="8">
    <source>
        <dbReference type="ARBA" id="ARBA00022840"/>
    </source>
</evidence>
<dbReference type="AlphaFoldDB" id="A0A7G9GPI5"/>
<keyword evidence="7" id="KW-0347">Helicase</keyword>
<evidence type="ECO:0000256" key="5">
    <source>
        <dbReference type="ARBA" id="ARBA00022741"/>
    </source>
</evidence>
<evidence type="ECO:0000313" key="14">
    <source>
        <dbReference type="Proteomes" id="UP000515856"/>
    </source>
</evidence>
<dbReference type="CDD" id="cd09641">
    <property type="entry name" value="Cas3''_I"/>
    <property type="match status" value="1"/>
</dbReference>
<keyword evidence="4" id="KW-0479">Metal-binding</keyword>
<dbReference type="SUPFAM" id="SSF109604">
    <property type="entry name" value="HD-domain/PDEase-like"/>
    <property type="match status" value="1"/>
</dbReference>
<name>A0A7G9GPI5_9FIRM</name>
<gene>
    <name evidence="13" type="primary">cas3</name>
    <name evidence="13" type="ORF">H9Q80_01825</name>
</gene>
<dbReference type="PANTHER" id="PTHR24031">
    <property type="entry name" value="RNA HELICASE"/>
    <property type="match status" value="1"/>
</dbReference>
<dbReference type="SUPFAM" id="SSF52540">
    <property type="entry name" value="P-loop containing nucleoside triphosphate hydrolases"/>
    <property type="match status" value="1"/>
</dbReference>
<comment type="similarity">
    <text evidence="2">In the central section; belongs to the CRISPR-associated helicase Cas3 family.</text>
</comment>
<dbReference type="InterPro" id="IPR006483">
    <property type="entry name" value="CRISPR-assoc_Cas3_HD"/>
</dbReference>
<keyword evidence="5" id="KW-0547">Nucleotide-binding</keyword>
<evidence type="ECO:0000256" key="3">
    <source>
        <dbReference type="ARBA" id="ARBA00022722"/>
    </source>
</evidence>
<evidence type="ECO:0000259" key="10">
    <source>
        <dbReference type="PROSITE" id="PS51192"/>
    </source>
</evidence>
<dbReference type="InterPro" id="IPR001650">
    <property type="entry name" value="Helicase_C-like"/>
</dbReference>
<dbReference type="Pfam" id="PF18019">
    <property type="entry name" value="Cas3_HD"/>
    <property type="match status" value="1"/>
</dbReference>
<feature type="domain" description="Helicase C-terminal" evidence="11">
    <location>
        <begin position="476"/>
        <end position="631"/>
    </location>
</feature>
<dbReference type="InterPro" id="IPR011545">
    <property type="entry name" value="DEAD/DEAH_box_helicase_dom"/>
</dbReference>
<dbReference type="PROSITE" id="PS51194">
    <property type="entry name" value="HELICASE_CTER"/>
    <property type="match status" value="1"/>
</dbReference>
<dbReference type="GO" id="GO:0005524">
    <property type="term" value="F:ATP binding"/>
    <property type="evidence" value="ECO:0007669"/>
    <property type="project" value="UniProtKB-KW"/>
</dbReference>
<feature type="domain" description="HD Cas3-type" evidence="12">
    <location>
        <begin position="19"/>
        <end position="215"/>
    </location>
</feature>
<dbReference type="EMBL" id="CP060636">
    <property type="protein sequence ID" value="QNM12717.1"/>
    <property type="molecule type" value="Genomic_DNA"/>
</dbReference>
<dbReference type="Gene3D" id="3.40.50.300">
    <property type="entry name" value="P-loop containing nucleotide triphosphate hydrolases"/>
    <property type="match status" value="2"/>
</dbReference>
<dbReference type="PROSITE" id="PS51192">
    <property type="entry name" value="HELICASE_ATP_BIND_1"/>
    <property type="match status" value="1"/>
</dbReference>
<dbReference type="InterPro" id="IPR038257">
    <property type="entry name" value="CRISPR-assoc_Cas3_HD_sf"/>
</dbReference>
<keyword evidence="14" id="KW-1185">Reference proteome</keyword>
<evidence type="ECO:0000256" key="4">
    <source>
        <dbReference type="ARBA" id="ARBA00022723"/>
    </source>
</evidence>
<dbReference type="InterPro" id="IPR054712">
    <property type="entry name" value="Cas3-like_dom"/>
</dbReference>
<dbReference type="Pfam" id="PF00270">
    <property type="entry name" value="DEAD"/>
    <property type="match status" value="1"/>
</dbReference>
<keyword evidence="3" id="KW-0540">Nuclease</keyword>
<dbReference type="CDD" id="cd17930">
    <property type="entry name" value="DEXHc_cas3"/>
    <property type="match status" value="1"/>
</dbReference>
<keyword evidence="9" id="KW-0051">Antiviral defense</keyword>
<dbReference type="KEGG" id="ehn:H9Q80_01825"/>
<evidence type="ECO:0000259" key="12">
    <source>
        <dbReference type="PROSITE" id="PS51643"/>
    </source>
</evidence>
<dbReference type="Proteomes" id="UP000515856">
    <property type="component" value="Chromosome"/>
</dbReference>
<evidence type="ECO:0000256" key="9">
    <source>
        <dbReference type="ARBA" id="ARBA00023118"/>
    </source>
</evidence>
<dbReference type="RefSeq" id="WP_117455591.1">
    <property type="nucleotide sequence ID" value="NZ_CP060636.1"/>
</dbReference>
<feature type="domain" description="Helicase ATP-binding" evidence="10">
    <location>
        <begin position="269"/>
        <end position="447"/>
    </location>
</feature>
<organism evidence="13 14">
    <name type="scientific">[Eubacterium] hominis</name>
    <dbReference type="NCBI Taxonomy" id="2764325"/>
    <lineage>
        <taxon>Bacteria</taxon>
        <taxon>Bacillati</taxon>
        <taxon>Bacillota</taxon>
        <taxon>Erysipelotrichia</taxon>
        <taxon>Erysipelotrichales</taxon>
        <taxon>Erysipelotrichaceae</taxon>
        <taxon>Amedibacillus</taxon>
    </lineage>
</organism>
<accession>A0A7G9GPI5</accession>
<proteinExistence type="inferred from homology"/>
<dbReference type="NCBIfam" id="TIGR01587">
    <property type="entry name" value="cas3_core"/>
    <property type="match status" value="1"/>
</dbReference>
<dbReference type="GO" id="GO:0004386">
    <property type="term" value="F:helicase activity"/>
    <property type="evidence" value="ECO:0007669"/>
    <property type="project" value="UniProtKB-KW"/>
</dbReference>
<dbReference type="Pfam" id="PF22590">
    <property type="entry name" value="Cas3-like_C_2"/>
    <property type="match status" value="1"/>
</dbReference>
<dbReference type="InterPro" id="IPR006474">
    <property type="entry name" value="Helicase_Cas3_CRISPR-ass_core"/>
</dbReference>
<sequence>MKFTQKKDDKVSHLAINNEGGRAQPLYEHNTHTKQLAKKFGQKLNCENICSIAGELHDIGKSQKAFQIYIRKAAAGEFVQKGSINHSSAGAKYIMDTFAKSDNPFVILTAEIIAEAIISHHGLKDFISPDGDLKFQKSCYSEKYDEKEISEYIQEMLDEIKIKDDIEKAVEELQVLYEAIYERIPDGEYKDDELGFDISAIIRYVLSCVIAADREDTRMFMLNETPLIEIDDNLVWKNAINKLEQLISTFSQEGELNKLRMEISRQCYIAASRQPGIYRLSCPTGSGKTLSSLRFALHHAHKYQKKHIFYIAPYKSILTQNSDVMKQFFCKDDVLIHHSDFIPEDQEKYLYLNSNWSSPFIMTTAVQFYQTLFSKNTTSIRRFHQLSESVIIIDEAQTIPTHMISMFNYMINFLSEVCHSTIVLCTATQPVFEKTKRQMRIYADNGIIQDELQQSDVFKRVHYVNKCTPKGFDYDEYADFIMDCWKKHNSVLTIVNTKKDAMELYKKCLALNEEMNVNVSIYHLSTNMCPVHRNKVLQEIKDKLIANEPLICISTNLIEAGIDLSFSSVIRSITGLDSIIQAAGRCNRNGDEQYGYVYLVKPDKENINSLIEVKEGKMVTQSLLDYIESNDAYIDSILDTNIINRYYEKLYFNSSINMDYMINKPFKETQINLWSGLHKGLEEAVSNGNENLPHITSALRSAGEQFKVMEQTIGILVPYEEKGRELIAFFNGNHPDKEKYERLKEAQEYTVQVYEQKYRQLMEAGLVDCLPFGEILALKEGYYDLQVGLMIDKELEDMFL</sequence>
<dbReference type="SMART" id="SM00490">
    <property type="entry name" value="HELICc"/>
    <property type="match status" value="1"/>
</dbReference>
<reference evidence="13 14" key="1">
    <citation type="submission" date="2020-08" db="EMBL/GenBank/DDBJ databases">
        <authorList>
            <person name="Liu C."/>
            <person name="Sun Q."/>
        </authorList>
    </citation>
    <scope>NUCLEOTIDE SEQUENCE [LARGE SCALE GENOMIC DNA]</scope>
    <source>
        <strain evidence="13 14">NSJ-61</strain>
    </source>
</reference>
<dbReference type="GO" id="GO:0004518">
    <property type="term" value="F:nuclease activity"/>
    <property type="evidence" value="ECO:0007669"/>
    <property type="project" value="UniProtKB-KW"/>
</dbReference>
<dbReference type="NCBIfam" id="TIGR01596">
    <property type="entry name" value="cas3_HD"/>
    <property type="match status" value="1"/>
</dbReference>
<dbReference type="GO" id="GO:0046872">
    <property type="term" value="F:metal ion binding"/>
    <property type="evidence" value="ECO:0007669"/>
    <property type="project" value="UniProtKB-KW"/>
</dbReference>
<protein>
    <submittedName>
        <fullName evidence="13">CRISPR-associated helicase Cas3</fullName>
    </submittedName>
</protein>
<evidence type="ECO:0000313" key="13">
    <source>
        <dbReference type="EMBL" id="QNM12717.1"/>
    </source>
</evidence>
<evidence type="ECO:0000256" key="1">
    <source>
        <dbReference type="ARBA" id="ARBA00006847"/>
    </source>
</evidence>
<comment type="similarity">
    <text evidence="1">In the N-terminal section; belongs to the CRISPR-associated nuclease Cas3-HD family.</text>
</comment>
<keyword evidence="6" id="KW-0378">Hydrolase</keyword>
<dbReference type="InterPro" id="IPR027417">
    <property type="entry name" value="P-loop_NTPase"/>
</dbReference>
<dbReference type="GO" id="GO:0016787">
    <property type="term" value="F:hydrolase activity"/>
    <property type="evidence" value="ECO:0007669"/>
    <property type="project" value="UniProtKB-KW"/>
</dbReference>
<evidence type="ECO:0000256" key="7">
    <source>
        <dbReference type="ARBA" id="ARBA00022806"/>
    </source>
</evidence>
<evidence type="ECO:0000256" key="2">
    <source>
        <dbReference type="ARBA" id="ARBA00009046"/>
    </source>
</evidence>
<dbReference type="SMART" id="SM00487">
    <property type="entry name" value="DEXDc"/>
    <property type="match status" value="1"/>
</dbReference>
<dbReference type="GO" id="GO:0051607">
    <property type="term" value="P:defense response to virus"/>
    <property type="evidence" value="ECO:0007669"/>
    <property type="project" value="UniProtKB-KW"/>
</dbReference>
<keyword evidence="8" id="KW-0067">ATP-binding</keyword>
<dbReference type="PROSITE" id="PS51643">
    <property type="entry name" value="HD_CAS3"/>
    <property type="match status" value="1"/>
</dbReference>
<evidence type="ECO:0000259" key="11">
    <source>
        <dbReference type="PROSITE" id="PS51194"/>
    </source>
</evidence>
<evidence type="ECO:0000256" key="6">
    <source>
        <dbReference type="ARBA" id="ARBA00022801"/>
    </source>
</evidence>